<evidence type="ECO:0000256" key="6">
    <source>
        <dbReference type="ARBA" id="ARBA00023163"/>
    </source>
</evidence>
<evidence type="ECO:0000256" key="1">
    <source>
        <dbReference type="ARBA" id="ARBA00004123"/>
    </source>
</evidence>
<name>A0A662YP85_ACIRT</name>
<dbReference type="GO" id="GO:0016592">
    <property type="term" value="C:mediator complex"/>
    <property type="evidence" value="ECO:0007669"/>
    <property type="project" value="TreeGrafter"/>
</dbReference>
<dbReference type="GO" id="GO:0045944">
    <property type="term" value="P:positive regulation of transcription by RNA polymerase II"/>
    <property type="evidence" value="ECO:0007669"/>
    <property type="project" value="TreeGrafter"/>
</dbReference>
<gene>
    <name evidence="10" type="ORF">EOD39_13888</name>
</gene>
<dbReference type="InterPro" id="IPR021990">
    <property type="entry name" value="Mediator_Med12_LCEWAV"/>
</dbReference>
<keyword evidence="4" id="KW-0805">Transcription regulation</keyword>
<dbReference type="Proteomes" id="UP000289886">
    <property type="component" value="Unassembled WGS sequence"/>
</dbReference>
<comment type="subcellular location">
    <subcellularLocation>
        <location evidence="1">Nucleus</location>
    </subcellularLocation>
</comment>
<comment type="caution">
    <text evidence="10">The sequence shown here is derived from an EMBL/GenBank/DDBJ whole genome shotgun (WGS) entry which is preliminary data.</text>
</comment>
<evidence type="ECO:0000259" key="9">
    <source>
        <dbReference type="Pfam" id="PF12145"/>
    </source>
</evidence>
<accession>A0A662YP85</accession>
<proteinExistence type="inferred from homology"/>
<keyword evidence="3" id="KW-0678">Repressor</keyword>
<sequence>MTSVTEDVRYRARETDGQRCGESEVVDEKGSVSSGSLSAATLPVFQDVLLQFLDTQAPTLTEPGNESERVEFSNLVLLFCELIRHDVFSHNIYMCTLISRGDLASDSHLPRPRSPSEEPADESDRKEQEAGGGGKMEDAGLSESMEIDQNSSAIFDEVLS</sequence>
<feature type="domain" description="Mediator complex subunit Med12 LCEWAV-domain" evidence="9">
    <location>
        <begin position="10"/>
        <end position="157"/>
    </location>
</feature>
<dbReference type="Pfam" id="PF12145">
    <property type="entry name" value="Med12-LCEWAV"/>
    <property type="match status" value="1"/>
</dbReference>
<dbReference type="PANTHER" id="PTHR46007:SF11">
    <property type="entry name" value="MEDIATOR OF RNA POLYMERASE II TRANSCRIPTION SUBUNIT 12"/>
    <property type="match status" value="1"/>
</dbReference>
<evidence type="ECO:0000313" key="10">
    <source>
        <dbReference type="EMBL" id="RXM97866.1"/>
    </source>
</evidence>
<protein>
    <submittedName>
        <fullName evidence="10">Mediator of RNA polymerase II transcription subunit 12</fullName>
    </submittedName>
</protein>
<keyword evidence="6" id="KW-0804">Transcription</keyword>
<keyword evidence="11" id="KW-1185">Reference proteome</keyword>
<reference evidence="10 11" key="1">
    <citation type="submission" date="2019-01" db="EMBL/GenBank/DDBJ databases">
        <title>Draft Genome and Complete Hox-Cluster Characterization of the Sterlet Sturgeon (Acipenser ruthenus).</title>
        <authorList>
            <person name="Wei Q."/>
        </authorList>
    </citation>
    <scope>NUCLEOTIDE SEQUENCE [LARGE SCALE GENOMIC DNA]</scope>
    <source>
        <strain evidence="10">WHYD16114868_AA</strain>
        <tissue evidence="10">Blood</tissue>
    </source>
</reference>
<evidence type="ECO:0000256" key="5">
    <source>
        <dbReference type="ARBA" id="ARBA00023159"/>
    </source>
</evidence>
<evidence type="ECO:0000256" key="8">
    <source>
        <dbReference type="SAM" id="MobiDB-lite"/>
    </source>
</evidence>
<feature type="region of interest" description="Disordered" evidence="8">
    <location>
        <begin position="104"/>
        <end position="160"/>
    </location>
</feature>
<dbReference type="AlphaFoldDB" id="A0A662YP85"/>
<evidence type="ECO:0000256" key="4">
    <source>
        <dbReference type="ARBA" id="ARBA00023015"/>
    </source>
</evidence>
<keyword evidence="5" id="KW-0010">Activator</keyword>
<evidence type="ECO:0000256" key="7">
    <source>
        <dbReference type="ARBA" id="ARBA00023242"/>
    </source>
</evidence>
<dbReference type="InterPro" id="IPR051647">
    <property type="entry name" value="Mediator_comp_sub12"/>
</dbReference>
<evidence type="ECO:0000313" key="11">
    <source>
        <dbReference type="Proteomes" id="UP000289886"/>
    </source>
</evidence>
<evidence type="ECO:0000256" key="2">
    <source>
        <dbReference type="ARBA" id="ARBA00010289"/>
    </source>
</evidence>
<comment type="similarity">
    <text evidence="2">Belongs to the Mediator complex subunit 12 family.</text>
</comment>
<organism evidence="10 11">
    <name type="scientific">Acipenser ruthenus</name>
    <name type="common">Sterlet sturgeon</name>
    <dbReference type="NCBI Taxonomy" id="7906"/>
    <lineage>
        <taxon>Eukaryota</taxon>
        <taxon>Metazoa</taxon>
        <taxon>Chordata</taxon>
        <taxon>Craniata</taxon>
        <taxon>Vertebrata</taxon>
        <taxon>Euteleostomi</taxon>
        <taxon>Actinopterygii</taxon>
        <taxon>Chondrostei</taxon>
        <taxon>Acipenseriformes</taxon>
        <taxon>Acipenseridae</taxon>
        <taxon>Acipenser</taxon>
    </lineage>
</organism>
<keyword evidence="7" id="KW-0539">Nucleus</keyword>
<dbReference type="EMBL" id="SCEB01000906">
    <property type="protein sequence ID" value="RXM97866.1"/>
    <property type="molecule type" value="Genomic_DNA"/>
</dbReference>
<dbReference type="GO" id="GO:0003713">
    <property type="term" value="F:transcription coactivator activity"/>
    <property type="evidence" value="ECO:0007669"/>
    <property type="project" value="TreeGrafter"/>
</dbReference>
<dbReference type="PANTHER" id="PTHR46007">
    <property type="entry name" value="MEDIATOR OF RNA POLYMERASE II TRANSCRIPTION SUBUNIT 12"/>
    <property type="match status" value="1"/>
</dbReference>
<evidence type="ECO:0000256" key="3">
    <source>
        <dbReference type="ARBA" id="ARBA00022491"/>
    </source>
</evidence>